<keyword evidence="4" id="KW-0479">Metal-binding</keyword>
<feature type="domain" description="Transposase putative helix-turn-helix" evidence="10">
    <location>
        <begin position="1"/>
        <end position="46"/>
    </location>
</feature>
<name>A0A2R6B4D8_9ARCH</name>
<evidence type="ECO:0000256" key="6">
    <source>
        <dbReference type="ARBA" id="ARBA00023125"/>
    </source>
</evidence>
<dbReference type="GO" id="GO:0006310">
    <property type="term" value="P:DNA recombination"/>
    <property type="evidence" value="ECO:0007669"/>
    <property type="project" value="UniProtKB-KW"/>
</dbReference>
<gene>
    <name evidence="11" type="ORF">B9Q06_11950</name>
</gene>
<protein>
    <recommendedName>
        <fullName evidence="13">Transposase</fullName>
    </recommendedName>
</protein>
<evidence type="ECO:0000256" key="3">
    <source>
        <dbReference type="ARBA" id="ARBA00022578"/>
    </source>
</evidence>
<dbReference type="InterPro" id="IPR001959">
    <property type="entry name" value="Transposase"/>
</dbReference>
<organism evidence="11 12">
    <name type="scientific">Candidatus Marsarchaeota G2 archaeon ECH_B_2</name>
    <dbReference type="NCBI Taxonomy" id="1978160"/>
    <lineage>
        <taxon>Archaea</taxon>
        <taxon>Candidatus Marsarchaeota</taxon>
        <taxon>Candidatus Marsarchaeota group 2</taxon>
    </lineage>
</organism>
<evidence type="ECO:0008006" key="13">
    <source>
        <dbReference type="Google" id="ProtNLM"/>
    </source>
</evidence>
<dbReference type="InterPro" id="IPR051399">
    <property type="entry name" value="RNA-guided_DNA_endo/Transpos"/>
</dbReference>
<comment type="caution">
    <text evidence="11">The sequence shown here is derived from an EMBL/GenBank/DDBJ whole genome shotgun (WGS) entry which is preliminary data.</text>
</comment>
<feature type="domain" description="Cas12f1-like TNB" evidence="9">
    <location>
        <begin position="306"/>
        <end position="371"/>
    </location>
</feature>
<evidence type="ECO:0000256" key="4">
    <source>
        <dbReference type="ARBA" id="ARBA00022723"/>
    </source>
</evidence>
<feature type="domain" description="Probable transposase IS891/IS1136/IS1341" evidence="8">
    <location>
        <begin position="181"/>
        <end position="288"/>
    </location>
</feature>
<evidence type="ECO:0000256" key="2">
    <source>
        <dbReference type="ARBA" id="ARBA00011044"/>
    </source>
</evidence>
<dbReference type="InterPro" id="IPR010095">
    <property type="entry name" value="Cas12f1-like_TNB"/>
</dbReference>
<dbReference type="GO" id="GO:0032196">
    <property type="term" value="P:transposition"/>
    <property type="evidence" value="ECO:0007669"/>
    <property type="project" value="UniProtKB-KW"/>
</dbReference>
<proteinExistence type="inferred from homology"/>
<evidence type="ECO:0000256" key="5">
    <source>
        <dbReference type="ARBA" id="ARBA00022833"/>
    </source>
</evidence>
<dbReference type="InterPro" id="IPR021027">
    <property type="entry name" value="Transposase_put_HTH"/>
</dbReference>
<evidence type="ECO:0000259" key="10">
    <source>
        <dbReference type="Pfam" id="PF12323"/>
    </source>
</evidence>
<evidence type="ECO:0000256" key="1">
    <source>
        <dbReference type="ARBA" id="ARBA00008761"/>
    </source>
</evidence>
<evidence type="ECO:0000256" key="7">
    <source>
        <dbReference type="ARBA" id="ARBA00023172"/>
    </source>
</evidence>
<evidence type="ECO:0000259" key="9">
    <source>
        <dbReference type="Pfam" id="PF07282"/>
    </source>
</evidence>
<keyword evidence="7" id="KW-0233">DNA recombination</keyword>
<evidence type="ECO:0000259" key="8">
    <source>
        <dbReference type="Pfam" id="PF01385"/>
    </source>
</evidence>
<dbReference type="PANTHER" id="PTHR30405:SF11">
    <property type="entry name" value="RNA-GUIDED DNA ENDONUCLEASE RV2885C-RELATED"/>
    <property type="match status" value="1"/>
</dbReference>
<dbReference type="Pfam" id="PF01385">
    <property type="entry name" value="OrfB_IS605"/>
    <property type="match status" value="1"/>
</dbReference>
<comment type="similarity">
    <text evidence="1">In the C-terminal section; belongs to the transposase 35 family.</text>
</comment>
<keyword evidence="3" id="KW-0815">Transposition</keyword>
<dbReference type="NCBIfam" id="NF040570">
    <property type="entry name" value="guided_TnpB"/>
    <property type="match status" value="1"/>
</dbReference>
<comment type="similarity">
    <text evidence="2">In the N-terminal section; belongs to the transposase 2 family.</text>
</comment>
<keyword evidence="6" id="KW-0238">DNA-binding</keyword>
<evidence type="ECO:0000313" key="12">
    <source>
        <dbReference type="Proteomes" id="UP000241284"/>
    </source>
</evidence>
<dbReference type="EMBL" id="NEXH01000048">
    <property type="protein sequence ID" value="PSN93466.1"/>
    <property type="molecule type" value="Genomic_DNA"/>
</dbReference>
<dbReference type="Pfam" id="PF12323">
    <property type="entry name" value="HTH_OrfB_IS605"/>
    <property type="match status" value="1"/>
</dbReference>
<sequence>MRVRAYRFRAYSSKTTAGVLKTQLEAACKLYNTLLHAEQEEYEENKHTMNKTELRQLALDLRKQNQEFQVLHSQVAQQVAERFYQARERFLEGLANKPKNKKPHRYLSLVYPQSGWRLSNTRDVGQGKSKKRKARLYLSKIGFFTLILHREFPENQVSQVCVKLNPSGRIHVIFLVEESESQELSSKEPKNAVGVDLGIARLATLSDGRFLDNPKPHERSLDRIRVLQRTLSRKKFLSKNWFKAKRRLAKQHEHLKDFRRDLFFKLGALLAGEYDVLVLEDLNVQGLIQKSETKKRRRMRLYDSSFSELRAVLEWQFRKRGKLVLPVPSYNTSRECFRCGGINQSLTLEDRVFHCAHCGFTLDRDLNASLVLLKRAGWVPPAAPAVELRPIPPLPSLGLGRQGGAMRQEAPAFRRGSSLFVT</sequence>
<dbReference type="GO" id="GO:0003677">
    <property type="term" value="F:DNA binding"/>
    <property type="evidence" value="ECO:0007669"/>
    <property type="project" value="UniProtKB-KW"/>
</dbReference>
<accession>A0A2R6B4D8</accession>
<keyword evidence="5" id="KW-0862">Zinc</keyword>
<dbReference type="PANTHER" id="PTHR30405">
    <property type="entry name" value="TRANSPOSASE"/>
    <property type="match status" value="1"/>
</dbReference>
<dbReference type="Proteomes" id="UP000241284">
    <property type="component" value="Unassembled WGS sequence"/>
</dbReference>
<reference evidence="11 12" key="1">
    <citation type="submission" date="2017-04" db="EMBL/GenBank/DDBJ databases">
        <title>Novel microbial lineages endemic to geothermal iron-oxide mats fill important gaps in the evolutionary history of Archaea.</title>
        <authorList>
            <person name="Jay Z.J."/>
            <person name="Beam J.P."/>
            <person name="Dlakic M."/>
            <person name="Rusch D.B."/>
            <person name="Kozubal M.A."/>
            <person name="Inskeep W.P."/>
        </authorList>
    </citation>
    <scope>NUCLEOTIDE SEQUENCE [LARGE SCALE GENOMIC DNA]</scope>
    <source>
        <strain evidence="11">ECH_B_2</strain>
    </source>
</reference>
<dbReference type="AlphaFoldDB" id="A0A2R6B4D8"/>
<evidence type="ECO:0000313" key="11">
    <source>
        <dbReference type="EMBL" id="PSN93466.1"/>
    </source>
</evidence>
<dbReference type="Pfam" id="PF07282">
    <property type="entry name" value="Cas12f1-like_TNB"/>
    <property type="match status" value="1"/>
</dbReference>